<evidence type="ECO:0000313" key="12">
    <source>
        <dbReference type="Proteomes" id="UP000198287"/>
    </source>
</evidence>
<dbReference type="STRING" id="158441.A0A226ELH0"/>
<evidence type="ECO:0000256" key="3">
    <source>
        <dbReference type="ARBA" id="ARBA00022553"/>
    </source>
</evidence>
<evidence type="ECO:0000256" key="8">
    <source>
        <dbReference type="RuleBase" id="RU000383"/>
    </source>
</evidence>
<reference evidence="11 12" key="1">
    <citation type="submission" date="2015-12" db="EMBL/GenBank/DDBJ databases">
        <title>The genome of Folsomia candida.</title>
        <authorList>
            <person name="Faddeeva A."/>
            <person name="Derks M.F."/>
            <person name="Anvar Y."/>
            <person name="Smit S."/>
            <person name="Van Straalen N."/>
            <person name="Roelofs D."/>
        </authorList>
    </citation>
    <scope>NUCLEOTIDE SEQUENCE [LARGE SCALE GENOMIC DNA]</scope>
    <source>
        <strain evidence="11 12">VU population</strain>
        <tissue evidence="11">Whole body</tissue>
    </source>
</reference>
<dbReference type="FunFam" id="1.10.472.10:FF:000004">
    <property type="entry name" value="Cyclin T2"/>
    <property type="match status" value="1"/>
</dbReference>
<comment type="subcellular location">
    <subcellularLocation>
        <location evidence="1">Nucleus</location>
    </subcellularLocation>
</comment>
<comment type="similarity">
    <text evidence="2">Belongs to the cyclin family. Cyclin C subfamily.</text>
</comment>
<evidence type="ECO:0000256" key="9">
    <source>
        <dbReference type="SAM" id="MobiDB-lite"/>
    </source>
</evidence>
<evidence type="ECO:0000256" key="7">
    <source>
        <dbReference type="ARBA" id="ARBA00023242"/>
    </source>
</evidence>
<comment type="caution">
    <text evidence="11">The sequence shown here is derived from an EMBL/GenBank/DDBJ whole genome shotgun (WGS) entry which is preliminary data.</text>
</comment>
<evidence type="ECO:0000313" key="11">
    <source>
        <dbReference type="EMBL" id="OXA58309.1"/>
    </source>
</evidence>
<keyword evidence="3" id="KW-0597">Phosphoprotein</keyword>
<keyword evidence="6" id="KW-0804">Transcription</keyword>
<keyword evidence="12" id="KW-1185">Reference proteome</keyword>
<organism evidence="11 12">
    <name type="scientific">Folsomia candida</name>
    <name type="common">Springtail</name>
    <dbReference type="NCBI Taxonomy" id="158441"/>
    <lineage>
        <taxon>Eukaryota</taxon>
        <taxon>Metazoa</taxon>
        <taxon>Ecdysozoa</taxon>
        <taxon>Arthropoda</taxon>
        <taxon>Hexapoda</taxon>
        <taxon>Collembola</taxon>
        <taxon>Entomobryomorpha</taxon>
        <taxon>Isotomoidea</taxon>
        <taxon>Isotomidae</taxon>
        <taxon>Proisotominae</taxon>
        <taxon>Folsomia</taxon>
    </lineage>
</organism>
<name>A0A226ELH0_FOLCA</name>
<keyword evidence="5 8" id="KW-0195">Cyclin</keyword>
<dbReference type="Pfam" id="PF00134">
    <property type="entry name" value="Cyclin_N"/>
    <property type="match status" value="1"/>
</dbReference>
<feature type="region of interest" description="Disordered" evidence="9">
    <location>
        <begin position="317"/>
        <end position="346"/>
    </location>
</feature>
<gene>
    <name evidence="11" type="ORF">Fcan01_06492</name>
</gene>
<protein>
    <submittedName>
        <fullName evidence="11">Cyclin-T1</fullName>
    </submittedName>
</protein>
<accession>A0A226ELH0</accession>
<evidence type="ECO:0000256" key="4">
    <source>
        <dbReference type="ARBA" id="ARBA00023015"/>
    </source>
</evidence>
<dbReference type="EMBL" id="LNIX01000003">
    <property type="protein sequence ID" value="OXA58309.1"/>
    <property type="molecule type" value="Genomic_DNA"/>
</dbReference>
<feature type="domain" description="Cyclin-like" evidence="10">
    <location>
        <begin position="208"/>
        <end position="296"/>
    </location>
</feature>
<feature type="compositionally biased region" description="Low complexity" evidence="9">
    <location>
        <begin position="324"/>
        <end position="339"/>
    </location>
</feature>
<proteinExistence type="inferred from homology"/>
<dbReference type="SMART" id="SM00385">
    <property type="entry name" value="CYCLIN"/>
    <property type="match status" value="2"/>
</dbReference>
<dbReference type="InterPro" id="IPR043198">
    <property type="entry name" value="Cyclin/Ssn8"/>
</dbReference>
<dbReference type="InterPro" id="IPR013763">
    <property type="entry name" value="Cyclin-like_dom"/>
</dbReference>
<evidence type="ECO:0000259" key="10">
    <source>
        <dbReference type="SMART" id="SM00385"/>
    </source>
</evidence>
<dbReference type="OMA" id="PTMHHIG"/>
<dbReference type="InterPro" id="IPR036915">
    <property type="entry name" value="Cyclin-like_sf"/>
</dbReference>
<sequence>MSSSSHNVVVCGAKQGPVANLEPLPPAVPVISGRSSGGSSCLMNIAAISISADEERPRPPNPGKWYFTKAQINDTPSRRLGMSWKTEIELRQGGACFIQKLGNKLQVNQICNDTAIVFMHRFYMCHPFEHFPVESISIATIFVAAKLEEQPRKMEHVIKVAHSILLNKGSVVTQTAETYRKMCEDLCTNENIILMTLGFDFTVDHARTHVIQACKLVRASKELGTASFSLVTKLLLMTTMCVQYRPTLIAALAIYVACKWSGWQISRSKEGRDWWLYIDPRCTQPDLEKLTHEFLHVYDRVSPVMRQRVENLTQICKSEGDSPNQNSQRSESGSSQNSQGRKRTALAACLVNPPSEPLGKSASVATSSFTSAASYNFNK</sequence>
<dbReference type="AlphaFoldDB" id="A0A226ELH0"/>
<dbReference type="SUPFAM" id="SSF47954">
    <property type="entry name" value="Cyclin-like"/>
    <property type="match status" value="2"/>
</dbReference>
<keyword evidence="7" id="KW-0539">Nucleus</keyword>
<evidence type="ECO:0000256" key="2">
    <source>
        <dbReference type="ARBA" id="ARBA00008638"/>
    </source>
</evidence>
<evidence type="ECO:0000256" key="1">
    <source>
        <dbReference type="ARBA" id="ARBA00004123"/>
    </source>
</evidence>
<dbReference type="PANTHER" id="PTHR10026">
    <property type="entry name" value="CYCLIN"/>
    <property type="match status" value="1"/>
</dbReference>
<dbReference type="GO" id="GO:0005634">
    <property type="term" value="C:nucleus"/>
    <property type="evidence" value="ECO:0007669"/>
    <property type="project" value="UniProtKB-SubCell"/>
</dbReference>
<evidence type="ECO:0000256" key="6">
    <source>
        <dbReference type="ARBA" id="ARBA00023163"/>
    </source>
</evidence>
<dbReference type="Pfam" id="PF21797">
    <property type="entry name" value="CycT2-like_C"/>
    <property type="match status" value="1"/>
</dbReference>
<dbReference type="OrthoDB" id="25002at2759"/>
<dbReference type="CDD" id="cd20539">
    <property type="entry name" value="CYCLIN_CCNT_rpt2"/>
    <property type="match status" value="1"/>
</dbReference>
<dbReference type="Gene3D" id="1.10.472.10">
    <property type="entry name" value="Cyclin-like"/>
    <property type="match status" value="2"/>
</dbReference>
<feature type="domain" description="Cyclin-like" evidence="10">
    <location>
        <begin position="96"/>
        <end position="188"/>
    </location>
</feature>
<dbReference type="GO" id="GO:0016538">
    <property type="term" value="F:cyclin-dependent protein serine/threonine kinase regulator activity"/>
    <property type="evidence" value="ECO:0007669"/>
    <property type="project" value="InterPro"/>
</dbReference>
<dbReference type="InterPro" id="IPR006671">
    <property type="entry name" value="Cyclin_N"/>
</dbReference>
<dbReference type="GO" id="GO:0006357">
    <property type="term" value="P:regulation of transcription by RNA polymerase II"/>
    <property type="evidence" value="ECO:0007669"/>
    <property type="project" value="InterPro"/>
</dbReference>
<keyword evidence="4" id="KW-0805">Transcription regulation</keyword>
<evidence type="ECO:0000256" key="5">
    <source>
        <dbReference type="ARBA" id="ARBA00023127"/>
    </source>
</evidence>
<dbReference type="Proteomes" id="UP000198287">
    <property type="component" value="Unassembled WGS sequence"/>
</dbReference>